<dbReference type="PANTHER" id="PTHR43353:SF3">
    <property type="entry name" value="ALDEHYDE DEHYDROGENASE-RELATED"/>
    <property type="match status" value="1"/>
</dbReference>
<evidence type="ECO:0000256" key="1">
    <source>
        <dbReference type="ARBA" id="ARBA00023002"/>
    </source>
</evidence>
<evidence type="ECO:0000313" key="3">
    <source>
        <dbReference type="EMBL" id="KEZ21680.1"/>
    </source>
</evidence>
<evidence type="ECO:0000313" key="4">
    <source>
        <dbReference type="Proteomes" id="UP000028534"/>
    </source>
</evidence>
<keyword evidence="1" id="KW-0560">Oxidoreductase</keyword>
<dbReference type="PATRIC" id="fig|13690.10.peg.370"/>
<dbReference type="InterPro" id="IPR015590">
    <property type="entry name" value="Aldehyde_DH_dom"/>
</dbReference>
<dbReference type="Pfam" id="PF00171">
    <property type="entry name" value="Aldedh"/>
    <property type="match status" value="1"/>
</dbReference>
<organism evidence="3 4">
    <name type="scientific">Sphingobium yanoikuyae</name>
    <name type="common">Sphingomonas yanoikuyae</name>
    <dbReference type="NCBI Taxonomy" id="13690"/>
    <lineage>
        <taxon>Bacteria</taxon>
        <taxon>Pseudomonadati</taxon>
        <taxon>Pseudomonadota</taxon>
        <taxon>Alphaproteobacteria</taxon>
        <taxon>Sphingomonadales</taxon>
        <taxon>Sphingomonadaceae</taxon>
        <taxon>Sphingobium</taxon>
    </lineage>
</organism>
<dbReference type="PANTHER" id="PTHR43353">
    <property type="entry name" value="SUCCINATE-SEMIALDEHYDE DEHYDROGENASE, MITOCHONDRIAL"/>
    <property type="match status" value="1"/>
</dbReference>
<dbReference type="eggNOG" id="COG1012">
    <property type="taxonomic scope" value="Bacteria"/>
</dbReference>
<comment type="caution">
    <text evidence="3">The sequence shown here is derived from an EMBL/GenBank/DDBJ whole genome shotgun (WGS) entry which is preliminary data.</text>
</comment>
<dbReference type="GO" id="GO:0016620">
    <property type="term" value="F:oxidoreductase activity, acting on the aldehyde or oxo group of donors, NAD or NADP as acceptor"/>
    <property type="evidence" value="ECO:0007669"/>
    <property type="project" value="InterPro"/>
</dbReference>
<dbReference type="InterPro" id="IPR050740">
    <property type="entry name" value="Aldehyde_DH_Superfamily"/>
</dbReference>
<dbReference type="RefSeq" id="WP_037516287.1">
    <property type="nucleotide sequence ID" value="NZ_JGVR01000001.1"/>
</dbReference>
<name>A0A084EUN8_SPHYA</name>
<sequence>MFNGAILVGAAERTGGEPFFAVDPSTGAKGDVAFHNASTADVADACALADAAFEGFSTLSPETRAAFLEAVADQIMEIGDLLITTAMSETGLPRGRLEGERGRTVGQLRLFASYVRQGDWLDVTIDKALPERTPLPRSDLRRVNHAVGPVAVFGASNFPLAFSVAGGDTASAFAAGCPVVVKGHPAHPGTGELVARAIAAAVKASGLHEGVFSYLPGTTNDLGGALVADARIKAVGFTGSRGGGIALMKIAANREEPIPVYSEMSSINPVVLLPGALAARAEALGTAFVGSLSLFAGQFCTNPGMVIALDSPDLDRFVASAATALSANQPHVMLTPGIHAAYEKGVEALAGAEGVTTVARGAEAEGVNLAQSALFATSGEQFRTNPALSHEVFGSSSILVKCATIEEVIATIAQMEGQLTATLQMDESDNDNAAKLLPTLSRKVGRVLANGWPTGVEVTHAMVHGGPFPSTSDGRTTSVGTLAMMRFLRPVCYQDVVDAVLPPALQAANPWKLNRRMEGKLELAQ</sequence>
<dbReference type="InterPro" id="IPR044151">
    <property type="entry name" value="ALDH_KGSADH"/>
</dbReference>
<dbReference type="STRING" id="13690.AX777_10535"/>
<dbReference type="InterPro" id="IPR016163">
    <property type="entry name" value="Ald_DH_C"/>
</dbReference>
<dbReference type="InterPro" id="IPR016161">
    <property type="entry name" value="Ald_DH/histidinol_DH"/>
</dbReference>
<dbReference type="CDD" id="cd07129">
    <property type="entry name" value="ALDH_KGSADH"/>
    <property type="match status" value="1"/>
</dbReference>
<dbReference type="SUPFAM" id="SSF53720">
    <property type="entry name" value="ALDH-like"/>
    <property type="match status" value="1"/>
</dbReference>
<feature type="domain" description="Aldehyde dehydrogenase" evidence="2">
    <location>
        <begin position="21"/>
        <end position="466"/>
    </location>
</feature>
<protein>
    <submittedName>
        <fullName evidence="3">NAD-dependent aldehyde dehydrogenase</fullName>
    </submittedName>
</protein>
<proteinExistence type="predicted"/>
<dbReference type="Gene3D" id="3.40.309.10">
    <property type="entry name" value="Aldehyde Dehydrogenase, Chain A, domain 2"/>
    <property type="match status" value="1"/>
</dbReference>
<reference evidence="3 4" key="1">
    <citation type="submission" date="2014-03" db="EMBL/GenBank/DDBJ databases">
        <title>Genome sequence of Sphingobium yanoikuyae B1.</title>
        <authorList>
            <person name="Gan H.M."/>
            <person name="Gan H.Y."/>
            <person name="Savka M.A."/>
        </authorList>
    </citation>
    <scope>NUCLEOTIDE SEQUENCE [LARGE SCALE GENOMIC DNA]</scope>
    <source>
        <strain evidence="3 4">B1</strain>
    </source>
</reference>
<dbReference type="EMBL" id="JGVR01000001">
    <property type="protein sequence ID" value="KEZ21680.1"/>
    <property type="molecule type" value="Genomic_DNA"/>
</dbReference>
<dbReference type="Proteomes" id="UP000028534">
    <property type="component" value="Unassembled WGS sequence"/>
</dbReference>
<accession>A0A084EUN8</accession>
<gene>
    <name evidence="3" type="ORF">CP98_00358</name>
</gene>
<dbReference type="Gene3D" id="3.40.605.10">
    <property type="entry name" value="Aldehyde Dehydrogenase, Chain A, domain 1"/>
    <property type="match status" value="1"/>
</dbReference>
<dbReference type="AlphaFoldDB" id="A0A084EUN8"/>
<dbReference type="InterPro" id="IPR016162">
    <property type="entry name" value="Ald_DH_N"/>
</dbReference>
<evidence type="ECO:0000259" key="2">
    <source>
        <dbReference type="Pfam" id="PF00171"/>
    </source>
</evidence>